<reference evidence="20" key="1">
    <citation type="journal article" date="2020" name="Fungal Divers.">
        <title>Resolving the Mortierellaceae phylogeny through synthesis of multi-gene phylogenetics and phylogenomics.</title>
        <authorList>
            <person name="Vandepol N."/>
            <person name="Liber J."/>
            <person name="Desiro A."/>
            <person name="Na H."/>
            <person name="Kennedy M."/>
            <person name="Barry K."/>
            <person name="Grigoriev I.V."/>
            <person name="Miller A.N."/>
            <person name="O'Donnell K."/>
            <person name="Stajich J.E."/>
            <person name="Bonito G."/>
        </authorList>
    </citation>
    <scope>NUCLEOTIDE SEQUENCE</scope>
    <source>
        <strain evidence="20">NRRL 2769</strain>
    </source>
</reference>
<keyword evidence="5" id="KW-0158">Chromosome</keyword>
<dbReference type="InterPro" id="IPR056337">
    <property type="entry name" value="LHD_YVC1"/>
</dbReference>
<evidence type="ECO:0000256" key="15">
    <source>
        <dbReference type="ARBA" id="ARBA00023254"/>
    </source>
</evidence>
<comment type="subcellular location">
    <subcellularLocation>
        <location evidence="3">Chromosome</location>
    </subcellularLocation>
    <subcellularLocation>
        <location evidence="2">Nucleus</location>
    </subcellularLocation>
</comment>
<feature type="transmembrane region" description="Helical" evidence="18">
    <location>
        <begin position="494"/>
        <end position="515"/>
    </location>
</feature>
<dbReference type="PANTHER" id="PTHR10139:SF1">
    <property type="entry name" value="DOUBLE-STRAND BREAK REPAIR PROTEIN MRE11"/>
    <property type="match status" value="1"/>
</dbReference>
<comment type="similarity">
    <text evidence="4 16">Belongs to the MRE11/RAD32 family.</text>
</comment>
<dbReference type="GO" id="GO:0000723">
    <property type="term" value="P:telomere maintenance"/>
    <property type="evidence" value="ECO:0007669"/>
    <property type="project" value="TreeGrafter"/>
</dbReference>
<dbReference type="FunFam" id="3.60.21.10:FF:000011">
    <property type="entry name" value="Double-strand break repair protein"/>
    <property type="match status" value="1"/>
</dbReference>
<dbReference type="GO" id="GO:0035861">
    <property type="term" value="C:site of double-strand break"/>
    <property type="evidence" value="ECO:0007669"/>
    <property type="project" value="TreeGrafter"/>
</dbReference>
<keyword evidence="6 16" id="KW-0540">Nuclease</keyword>
<feature type="compositionally biased region" description="Low complexity" evidence="17">
    <location>
        <begin position="1264"/>
        <end position="1277"/>
    </location>
</feature>
<keyword evidence="12 16" id="KW-0234">DNA repair</keyword>
<sequence length="1444" mass="163148">MAEDDYEQTPLLQDQEDQGHHTPSCERAGDQADNIGNDIQEEIPNGHHTTPHSSPKKIHAILPRLFGLINSLVDSTDVGDDILTEDMVEFIAGLGKEVVYGLLRCVETFLNEGERDVGRKRLLERRAGIAQLAAAAVTRLFVDKDLMATYCHVLTRPFYAAGEERDTAENAIEVAIRVHATDFLADIEVQRCVQALWNGLILQIEDDECGVRFVEYSGVRRSRHVLWEWVDVGRLNVPRYQNNIKIAMFILFLAMYTIVVNNRTDYPSFVEWGVYVFVCGYIFEEFRLIFEGGSAFFLGSLWHWVNIISYSMFIFSFALRFTGCYVVVGDDARDHYSNLSYDLLALLSIFLWVKTLSLLDGFQYFGTMIMVLQKMLKDGIMFFWLLAWVYIGFFQSFYALQEDELKDFGSSTMLLVRGFLQDPDWELAESIDHNYGNYLFGLYLFLTSIILLNLLIALFNSSYTNITDSSEKEYLALFTFKVFSYLKSPDQFPYAAPFNLIEVFLVIPWSTVLSAESYRKLNRMVMGPLFSIPILIIARSERKRYLKLRDANEDSDIQGGRHMYRYLTVDDPDEENLFLLTTREYGIGDVEPTAAAAATIANAEEGVHTAGSQDILRSTVSPLESFEEFKARRRREKEAKSAAHKGVDNGLKASVGASGSGTGASSGQLTDSDRDFAPQWQGGEAEEDTISILVATDNHLGYLEKDPIRGDDSFAAFEEILALAVESQVDMILLGGDLFHENKPSRKTMYITTKLLRKYCLGDKPVSLEFLSEPSDNFPEGINNVNYMDPNLNVAIPVFSIHGNHDDPSGDGNLCALDQLAMAGLVNYFGRSQEIDNVIVNPVLLQKGSSRLALYGIGNIRDERLHQTFLRRNVKMMRPVEDEEEEPWYNLLVLHQNRVMHGPKNFIPEAFLDDFINLVIWGHEHECLIDPVYNPQQGFHVSQPGSSVATSLSEGESKEKHVAILKICKGKFNIQKIRLQSVRPFVMGDVTLSEHGLDPNNEKKVSSFISKKVRDLVQQAKEDWVSKNDRRSRKRRIYSKGQSDDEEAVQDTDNEQDLEIPKPLIRLRVEYSGGFEIFNPQRFGQEFVDIVANPRDIVHFYRRKTTTVKSTTRTKAEMDDVEVSERLDTMRVENLVQKYLSAQNLSIFPEIELADAVRVYVEKDEKDAVKDFVVTSLDRMQKVMRTKQNIEVEEALLKEINKEKDMQAETYAREYPNGSLLDRKHPKQDEEMDMDMERDECENSDSGDDNCSAAKQPKSRGSNKKSSNATKSATRSNRSSKTKVLALDSQDDEDDESHEIEEKEADDEYREPPSPSRSRRANQTHVVLDTDDEDDVNHHDDDGSDEEEMTAKPSAKGKGKPRAKSPTKPKPAPKPTKSSAGRGKKSTATGETGTDSGKSSAKATTSRTMTPTSSRTTSQSASQGPSQTPSRLVSSIGSRKKKLM</sequence>
<feature type="compositionally biased region" description="Basic residues" evidence="17">
    <location>
        <begin position="1355"/>
        <end position="1367"/>
    </location>
</feature>
<feature type="region of interest" description="Disordered" evidence="17">
    <location>
        <begin position="1"/>
        <end position="55"/>
    </location>
</feature>
<evidence type="ECO:0000313" key="21">
    <source>
        <dbReference type="Proteomes" id="UP000703661"/>
    </source>
</evidence>
<keyword evidence="15 16" id="KW-0469">Meiosis</keyword>
<feature type="transmembrane region" description="Helical" evidence="18">
    <location>
        <begin position="380"/>
        <end position="400"/>
    </location>
</feature>
<evidence type="ECO:0000256" key="17">
    <source>
        <dbReference type="SAM" id="MobiDB-lite"/>
    </source>
</evidence>
<feature type="region of interest" description="Disordered" evidence="17">
    <location>
        <begin position="631"/>
        <end position="684"/>
    </location>
</feature>
<comment type="caution">
    <text evidence="20">The sequence shown here is derived from an EMBL/GenBank/DDBJ whole genome shotgun (WGS) entry which is preliminary data.</text>
</comment>
<dbReference type="GO" id="GO:0030145">
    <property type="term" value="F:manganese ion binding"/>
    <property type="evidence" value="ECO:0007669"/>
    <property type="project" value="InterPro"/>
</dbReference>
<dbReference type="GO" id="GO:0042138">
    <property type="term" value="P:meiotic DNA double-strand break formation"/>
    <property type="evidence" value="ECO:0007669"/>
    <property type="project" value="TreeGrafter"/>
</dbReference>
<feature type="region of interest" description="Disordered" evidence="17">
    <location>
        <begin position="1024"/>
        <end position="1055"/>
    </location>
</feature>
<evidence type="ECO:0000256" key="1">
    <source>
        <dbReference type="ARBA" id="ARBA00001936"/>
    </source>
</evidence>
<accession>A0A9P6MRV2</accession>
<keyword evidence="7" id="KW-0479">Metal-binding</keyword>
<dbReference type="InterPro" id="IPR004843">
    <property type="entry name" value="Calcineurin-like_PHP"/>
</dbReference>
<dbReference type="SMART" id="SM01347">
    <property type="entry name" value="Mre11_DNA_bind"/>
    <property type="match status" value="1"/>
</dbReference>
<dbReference type="EMBL" id="JAAAID010001360">
    <property type="protein sequence ID" value="KAG0010347.1"/>
    <property type="molecule type" value="Genomic_DNA"/>
</dbReference>
<dbReference type="Pfam" id="PF04152">
    <property type="entry name" value="Mre11_DNA_bind"/>
    <property type="match status" value="1"/>
</dbReference>
<dbReference type="SUPFAM" id="SSF56300">
    <property type="entry name" value="Metallo-dependent phosphatases"/>
    <property type="match status" value="1"/>
</dbReference>
<feature type="compositionally biased region" description="Acidic residues" evidence="17">
    <location>
        <begin position="1230"/>
        <end position="1248"/>
    </location>
</feature>
<keyword evidence="9 16" id="KW-0227">DNA damage</keyword>
<dbReference type="Pfam" id="PF00149">
    <property type="entry name" value="Metallophos"/>
    <property type="match status" value="1"/>
</dbReference>
<dbReference type="GO" id="GO:0007095">
    <property type="term" value="P:mitotic G2 DNA damage checkpoint signaling"/>
    <property type="evidence" value="ECO:0007669"/>
    <property type="project" value="TreeGrafter"/>
</dbReference>
<feature type="transmembrane region" description="Helical" evidence="18">
    <location>
        <begin position="295"/>
        <end position="319"/>
    </location>
</feature>
<keyword evidence="13 16" id="KW-0464">Manganese</keyword>
<evidence type="ECO:0000256" key="2">
    <source>
        <dbReference type="ARBA" id="ARBA00004123"/>
    </source>
</evidence>
<dbReference type="InterPro" id="IPR041796">
    <property type="entry name" value="Mre11_N"/>
</dbReference>
<dbReference type="GO" id="GO:0008296">
    <property type="term" value="F:3'-5'-DNA exonuclease activity"/>
    <property type="evidence" value="ECO:0007669"/>
    <property type="project" value="InterPro"/>
</dbReference>
<feature type="compositionally biased region" description="Basic and acidic residues" evidence="17">
    <location>
        <begin position="636"/>
        <end position="647"/>
    </location>
</feature>
<keyword evidence="8 16" id="KW-0255">Endonuclease</keyword>
<evidence type="ECO:0000256" key="11">
    <source>
        <dbReference type="ARBA" id="ARBA00022839"/>
    </source>
</evidence>
<keyword evidence="18" id="KW-0812">Transmembrane</keyword>
<evidence type="ECO:0000256" key="16">
    <source>
        <dbReference type="RuleBase" id="RU003447"/>
    </source>
</evidence>
<dbReference type="GO" id="GO:0031573">
    <property type="term" value="P:mitotic intra-S DNA damage checkpoint signaling"/>
    <property type="evidence" value="ECO:0007669"/>
    <property type="project" value="TreeGrafter"/>
</dbReference>
<evidence type="ECO:0000256" key="13">
    <source>
        <dbReference type="ARBA" id="ARBA00023211"/>
    </source>
</evidence>
<evidence type="ECO:0000256" key="6">
    <source>
        <dbReference type="ARBA" id="ARBA00022722"/>
    </source>
</evidence>
<evidence type="ECO:0000256" key="5">
    <source>
        <dbReference type="ARBA" id="ARBA00022454"/>
    </source>
</evidence>
<dbReference type="InterPro" id="IPR029052">
    <property type="entry name" value="Metallo-depent_PP-like"/>
</dbReference>
<keyword evidence="14 16" id="KW-0539">Nucleus</keyword>
<organism evidence="20 21">
    <name type="scientific">Entomortierella chlamydospora</name>
    <dbReference type="NCBI Taxonomy" id="101097"/>
    <lineage>
        <taxon>Eukaryota</taxon>
        <taxon>Fungi</taxon>
        <taxon>Fungi incertae sedis</taxon>
        <taxon>Mucoromycota</taxon>
        <taxon>Mortierellomycotina</taxon>
        <taxon>Mortierellomycetes</taxon>
        <taxon>Mortierellales</taxon>
        <taxon>Mortierellaceae</taxon>
        <taxon>Entomortierella</taxon>
    </lineage>
</organism>
<feature type="transmembrane region" description="Helical" evidence="18">
    <location>
        <begin position="339"/>
        <end position="359"/>
    </location>
</feature>
<dbReference type="Pfam" id="PF23317">
    <property type="entry name" value="YVC1_C"/>
    <property type="match status" value="1"/>
</dbReference>
<dbReference type="Proteomes" id="UP000703661">
    <property type="component" value="Unassembled WGS sequence"/>
</dbReference>
<protein>
    <submittedName>
        <fullName evidence="20">Double-strand break repair protein mre11a</fullName>
    </submittedName>
</protein>
<feature type="compositionally biased region" description="Polar residues" evidence="17">
    <location>
        <begin position="1386"/>
        <end position="1402"/>
    </location>
</feature>
<evidence type="ECO:0000256" key="18">
    <source>
        <dbReference type="SAM" id="Phobius"/>
    </source>
</evidence>
<evidence type="ECO:0000256" key="9">
    <source>
        <dbReference type="ARBA" id="ARBA00022763"/>
    </source>
</evidence>
<evidence type="ECO:0000256" key="12">
    <source>
        <dbReference type="ARBA" id="ARBA00023204"/>
    </source>
</evidence>
<dbReference type="Gene3D" id="3.30.110.110">
    <property type="entry name" value="Mre11, capping domain"/>
    <property type="match status" value="1"/>
</dbReference>
<dbReference type="CDD" id="cd00840">
    <property type="entry name" value="MPP_Mre11_N"/>
    <property type="match status" value="1"/>
</dbReference>
<keyword evidence="18" id="KW-0472">Membrane</keyword>
<evidence type="ECO:0000256" key="10">
    <source>
        <dbReference type="ARBA" id="ARBA00022801"/>
    </source>
</evidence>
<dbReference type="GO" id="GO:0030870">
    <property type="term" value="C:Mre11 complex"/>
    <property type="evidence" value="ECO:0007669"/>
    <property type="project" value="InterPro"/>
</dbReference>
<evidence type="ECO:0000313" key="20">
    <source>
        <dbReference type="EMBL" id="KAG0010347.1"/>
    </source>
</evidence>
<dbReference type="GO" id="GO:0006303">
    <property type="term" value="P:double-strand break repair via nonhomologous end joining"/>
    <property type="evidence" value="ECO:0007669"/>
    <property type="project" value="TreeGrafter"/>
</dbReference>
<dbReference type="NCBIfam" id="TIGR00583">
    <property type="entry name" value="mre11"/>
    <property type="match status" value="1"/>
</dbReference>
<keyword evidence="11 16" id="KW-0269">Exonuclease</keyword>
<proteinExistence type="inferred from homology"/>
<dbReference type="Pfam" id="PF23190">
    <property type="entry name" value="LHD_TRPY1"/>
    <property type="match status" value="1"/>
</dbReference>
<feature type="compositionally biased region" description="Acidic residues" evidence="17">
    <location>
        <begin position="1289"/>
        <end position="1309"/>
    </location>
</feature>
<feature type="compositionally biased region" description="Acidic residues" evidence="17">
    <location>
        <begin position="1044"/>
        <end position="1055"/>
    </location>
</feature>
<feature type="transmembrane region" description="Helical" evidence="18">
    <location>
        <begin position="266"/>
        <end position="283"/>
    </location>
</feature>
<keyword evidence="10 16" id="KW-0378">Hydrolase</keyword>
<feature type="domain" description="Mre11 DNA-binding" evidence="19">
    <location>
        <begin position="972"/>
        <end position="1160"/>
    </location>
</feature>
<feature type="compositionally biased region" description="Low complexity" evidence="17">
    <location>
        <begin position="1403"/>
        <end position="1423"/>
    </location>
</feature>
<dbReference type="InterPro" id="IPR003701">
    <property type="entry name" value="Mre11"/>
</dbReference>
<dbReference type="InterPro" id="IPR007281">
    <property type="entry name" value="Mre11_DNA-bd"/>
</dbReference>
<evidence type="ECO:0000259" key="19">
    <source>
        <dbReference type="SMART" id="SM01347"/>
    </source>
</evidence>
<dbReference type="Gene3D" id="3.60.21.10">
    <property type="match status" value="1"/>
</dbReference>
<keyword evidence="18" id="KW-1133">Transmembrane helix</keyword>
<dbReference type="GO" id="GO:0000014">
    <property type="term" value="F:single-stranded DNA endodeoxyribonuclease activity"/>
    <property type="evidence" value="ECO:0007669"/>
    <property type="project" value="TreeGrafter"/>
</dbReference>
<evidence type="ECO:0000256" key="3">
    <source>
        <dbReference type="ARBA" id="ARBA00004286"/>
    </source>
</evidence>
<feature type="transmembrane region" description="Helical" evidence="18">
    <location>
        <begin position="521"/>
        <end position="538"/>
    </location>
</feature>
<feature type="compositionally biased region" description="Basic and acidic residues" evidence="17">
    <location>
        <begin position="17"/>
        <end position="30"/>
    </location>
</feature>
<dbReference type="PANTHER" id="PTHR10139">
    <property type="entry name" value="DOUBLE-STRAND BREAK REPAIR PROTEIN MRE11"/>
    <property type="match status" value="1"/>
</dbReference>
<feature type="transmembrane region" description="Helical" evidence="18">
    <location>
        <begin position="438"/>
        <end position="459"/>
    </location>
</feature>
<dbReference type="InterPro" id="IPR056336">
    <property type="entry name" value="YVC1_C"/>
</dbReference>
<dbReference type="InterPro" id="IPR038487">
    <property type="entry name" value="Mre11_capping_dom"/>
</dbReference>
<gene>
    <name evidence="20" type="primary">MRE11A</name>
    <name evidence="20" type="ORF">BGZ80_001573</name>
</gene>
<evidence type="ECO:0000256" key="4">
    <source>
        <dbReference type="ARBA" id="ARBA00009028"/>
    </source>
</evidence>
<keyword evidence="21" id="KW-1185">Reference proteome</keyword>
<feature type="region of interest" description="Disordered" evidence="17">
    <location>
        <begin position="1230"/>
        <end position="1444"/>
    </location>
</feature>
<feature type="transmembrane region" description="Helical" evidence="18">
    <location>
        <begin position="244"/>
        <end position="260"/>
    </location>
</feature>
<dbReference type="GO" id="GO:0097552">
    <property type="term" value="P:mitochondrial double-strand break repair via homologous recombination"/>
    <property type="evidence" value="ECO:0007669"/>
    <property type="project" value="TreeGrafter"/>
</dbReference>
<dbReference type="GO" id="GO:0000724">
    <property type="term" value="P:double-strand break repair via homologous recombination"/>
    <property type="evidence" value="ECO:0007669"/>
    <property type="project" value="TreeGrafter"/>
</dbReference>
<evidence type="ECO:0000256" key="8">
    <source>
        <dbReference type="ARBA" id="ARBA00022759"/>
    </source>
</evidence>
<feature type="compositionally biased region" description="Polar residues" evidence="17">
    <location>
        <begin position="1424"/>
        <end position="1437"/>
    </location>
</feature>
<name>A0A9P6MRV2_9FUNG</name>
<comment type="cofactor">
    <cofactor evidence="1">
        <name>Mn(2+)</name>
        <dbReference type="ChEBI" id="CHEBI:29035"/>
    </cofactor>
</comment>
<evidence type="ECO:0000256" key="14">
    <source>
        <dbReference type="ARBA" id="ARBA00023242"/>
    </source>
</evidence>
<evidence type="ECO:0000256" key="7">
    <source>
        <dbReference type="ARBA" id="ARBA00022723"/>
    </source>
</evidence>